<sequence length="550" mass="61854">MTITLPDDVLHLICEELWLQRDFNTLFQCAVSSKVLAAPALASLYRMHNAAPVTYSGSEERGLGNAVLAEQIVRKWVLLWRSIILSSMKKTLFPYCRYIRTLDLRDLVNLFEDSRFKGKIRKLFFTGDLARYDIESAESQRAPKSKAKSARTLDSVSAVDGIGEVVTQATPMLDKLSGNVLPSALPRWVSRLPRLQSLELLQGAALETGVEIRINETCSSFKSLSVFEWRAPDADARLASFLQGLRPQTLEYLEIISFSEIQAQGFEALNHHRDSLKELRLSNLNTEAMLALPKLKDCTALETLYLETTTRGMDLEATQNDIFVEVISWLRSCKSLQEISIKKFVNGPALLSPLLLDNDIHLTGLELEGYSMAGNRAFHQALAHQQNLERITLKADGEDVVADDLTTIVNSLSKLTRLRVIRLLEGCEYFNGRHLCDIIENLAYLEEFWSGGYGIVDDIWKPFSKLGNLRTLYFSAVTAFTYGGILDYIYHLDTGNKGMALSIMNADPDSKLSDEEIATIREVLADRVDGRFEFELLRDPDVSEFEGDSD</sequence>
<accession>A0A165GY42</accession>
<dbReference type="OMA" id="KWALLWR"/>
<gene>
    <name evidence="1" type="ORF">L228DRAFT_260889</name>
</gene>
<dbReference type="STRING" id="1328760.A0A165GY42"/>
<evidence type="ECO:0000313" key="2">
    <source>
        <dbReference type="Proteomes" id="UP000076632"/>
    </source>
</evidence>
<dbReference type="PANTHER" id="PTHR38926:SF5">
    <property type="entry name" value="F-BOX AND LEUCINE-RICH REPEAT PROTEIN 6"/>
    <property type="match status" value="1"/>
</dbReference>
<dbReference type="GeneID" id="28899428"/>
<dbReference type="EMBL" id="KV407458">
    <property type="protein sequence ID" value="KZF22749.1"/>
    <property type="molecule type" value="Genomic_DNA"/>
</dbReference>
<dbReference type="OrthoDB" id="10028886at2759"/>
<dbReference type="PANTHER" id="PTHR38926">
    <property type="entry name" value="F-BOX DOMAIN CONTAINING PROTEIN, EXPRESSED"/>
    <property type="match status" value="1"/>
</dbReference>
<name>A0A165GY42_XYLHT</name>
<dbReference type="Gene3D" id="3.80.10.10">
    <property type="entry name" value="Ribonuclease Inhibitor"/>
    <property type="match status" value="2"/>
</dbReference>
<evidence type="ECO:0008006" key="3">
    <source>
        <dbReference type="Google" id="ProtNLM"/>
    </source>
</evidence>
<evidence type="ECO:0000313" key="1">
    <source>
        <dbReference type="EMBL" id="KZF22749.1"/>
    </source>
</evidence>
<dbReference type="SUPFAM" id="SSF52047">
    <property type="entry name" value="RNI-like"/>
    <property type="match status" value="1"/>
</dbReference>
<keyword evidence="2" id="KW-1185">Reference proteome</keyword>
<reference evidence="1 2" key="1">
    <citation type="journal article" date="2016" name="Fungal Biol.">
        <title>The genome of Xylona heveae provides a window into fungal endophytism.</title>
        <authorList>
            <person name="Gazis R."/>
            <person name="Kuo A."/>
            <person name="Riley R."/>
            <person name="LaButti K."/>
            <person name="Lipzen A."/>
            <person name="Lin J."/>
            <person name="Amirebrahimi M."/>
            <person name="Hesse C.N."/>
            <person name="Spatafora J.W."/>
            <person name="Henrissat B."/>
            <person name="Hainaut M."/>
            <person name="Grigoriev I.V."/>
            <person name="Hibbett D.S."/>
        </authorList>
    </citation>
    <scope>NUCLEOTIDE SEQUENCE [LARGE SCALE GENOMIC DNA]</scope>
    <source>
        <strain evidence="1 2">TC161</strain>
    </source>
</reference>
<protein>
    <recommendedName>
        <fullName evidence="3">RNI-like protein</fullName>
    </recommendedName>
</protein>
<proteinExistence type="predicted"/>
<dbReference type="InParanoid" id="A0A165GY42"/>
<organism evidence="1 2">
    <name type="scientific">Xylona heveae (strain CBS 132557 / TC161)</name>
    <dbReference type="NCBI Taxonomy" id="1328760"/>
    <lineage>
        <taxon>Eukaryota</taxon>
        <taxon>Fungi</taxon>
        <taxon>Dikarya</taxon>
        <taxon>Ascomycota</taxon>
        <taxon>Pezizomycotina</taxon>
        <taxon>Xylonomycetes</taxon>
        <taxon>Xylonales</taxon>
        <taxon>Xylonaceae</taxon>
        <taxon>Xylona</taxon>
    </lineage>
</organism>
<dbReference type="RefSeq" id="XP_018188304.1">
    <property type="nucleotide sequence ID" value="XM_018334291.1"/>
</dbReference>
<dbReference type="Proteomes" id="UP000076632">
    <property type="component" value="Unassembled WGS sequence"/>
</dbReference>
<dbReference type="InterPro" id="IPR032675">
    <property type="entry name" value="LRR_dom_sf"/>
</dbReference>
<dbReference type="AlphaFoldDB" id="A0A165GY42"/>